<dbReference type="InterPro" id="IPR036961">
    <property type="entry name" value="Kinesin_motor_dom_sf"/>
</dbReference>
<dbReference type="InterPro" id="IPR027417">
    <property type="entry name" value="P-loop_NTPase"/>
</dbReference>
<dbReference type="PANTHER" id="PTHR13847:SF187">
    <property type="entry name" value="DIMETHYLGLYCINE DEHYDROGENASE, MITOCHONDRIAL"/>
    <property type="match status" value="1"/>
</dbReference>
<evidence type="ECO:0000313" key="3">
    <source>
        <dbReference type="EMBL" id="CAK9079368.1"/>
    </source>
</evidence>
<dbReference type="Pfam" id="PF00225">
    <property type="entry name" value="Kinesin"/>
    <property type="match status" value="1"/>
</dbReference>
<keyword evidence="4" id="KW-1185">Reference proteome</keyword>
<dbReference type="Gene3D" id="3.50.50.60">
    <property type="entry name" value="FAD/NAD(P)-binding domain"/>
    <property type="match status" value="1"/>
</dbReference>
<dbReference type="Pfam" id="PF01266">
    <property type="entry name" value="DAO"/>
    <property type="match status" value="1"/>
</dbReference>
<dbReference type="InterPro" id="IPR036188">
    <property type="entry name" value="FAD/NAD-bd_sf"/>
</dbReference>
<feature type="non-terminal residue" evidence="3">
    <location>
        <position position="757"/>
    </location>
</feature>
<evidence type="ECO:0000259" key="2">
    <source>
        <dbReference type="SMART" id="SM00129"/>
    </source>
</evidence>
<accession>A0ABP0PUV6</accession>
<dbReference type="Proteomes" id="UP001642484">
    <property type="component" value="Unassembled WGS sequence"/>
</dbReference>
<dbReference type="SMART" id="SM00129">
    <property type="entry name" value="KISc"/>
    <property type="match status" value="1"/>
</dbReference>
<organism evidence="3 4">
    <name type="scientific">Durusdinium trenchii</name>
    <dbReference type="NCBI Taxonomy" id="1381693"/>
    <lineage>
        <taxon>Eukaryota</taxon>
        <taxon>Sar</taxon>
        <taxon>Alveolata</taxon>
        <taxon>Dinophyceae</taxon>
        <taxon>Suessiales</taxon>
        <taxon>Symbiodiniaceae</taxon>
        <taxon>Durusdinium</taxon>
    </lineage>
</organism>
<feature type="non-terminal residue" evidence="3">
    <location>
        <position position="1"/>
    </location>
</feature>
<gene>
    <name evidence="3" type="ORF">CCMP2556_LOCUS39083</name>
</gene>
<feature type="region of interest" description="Disordered" evidence="1">
    <location>
        <begin position="20"/>
        <end position="47"/>
    </location>
</feature>
<dbReference type="InterPro" id="IPR006076">
    <property type="entry name" value="FAD-dep_OxRdtase"/>
</dbReference>
<name>A0ABP0PUV6_9DINO</name>
<sequence length="757" mass="83487">MDDPAPVLRLLKRRLRPISGRAQLQALPASPTSAGPKNQWPGYPARAAFTGSGEAVAAGRQGPVEVNVSYRRSCRSEQLPKKTSSKDLEAKIKKEPQPLEGTKPPSDQPLEDVPGQEFSALSFVLLPQSSLCKKAPGCVQLSRPGCTLNARSYRLLGGALEVTSAGCAGLWPELEQILLPMAQRAVQQAHSLCIWLHGPRGSGKSRLMWGAERSQSMAGLLARIIFKTLQELQLLPIKENDDRVLVTLQFLKFGVQTELCGDCLVGPNFDPRLKPRDAALQEHGFIMEGAAEREVRHPQELLSALERGVTALQSPGTFRSGRRCVEDALAHGLCTFRVRRRIGTAVLATTIHLLDLVGAEMSGVKVNKNTPHQEDKTLKAVLRVVDALAEDPEYRFRDGHTAPRYIPYRDSKVTRLLRPCFGGPGRAVLFGLAAEGHDAMLATLELAQRNERQHTREKLQRFVFDRETKLQEIEAEVSKLCEHLGIASPDKMQLTMEASPSEEELRLAELLQLRRRVEQFEDWQRIRQASRHLFPSEVNNISCGMEEENWGTTGSLGQRTFSGGASGQAARLWQQGATRGYSGVIVGGGVTGCAMLYNLAKRGVKCVLFEKGELTCGATWHAAGLVTRFHGGNNFRLWHDEGVNLFSQWQAEGTPLSFHTPGSIRLIPNQRDYIDEAKYQVSKAKIFSGLFECEQHHMISVDEIKEKHPLVNLEDTGIYGGIFTEGDGHIDPSSVTNAFADRAKGLGGTIEQKTEVV</sequence>
<dbReference type="SUPFAM" id="SSF51905">
    <property type="entry name" value="FAD/NAD(P)-binding domain"/>
    <property type="match status" value="1"/>
</dbReference>
<dbReference type="Gene3D" id="3.40.850.10">
    <property type="entry name" value="Kinesin motor domain"/>
    <property type="match status" value="1"/>
</dbReference>
<evidence type="ECO:0000313" key="4">
    <source>
        <dbReference type="Proteomes" id="UP001642484"/>
    </source>
</evidence>
<comment type="caution">
    <text evidence="3">The sequence shown here is derived from an EMBL/GenBank/DDBJ whole genome shotgun (WGS) entry which is preliminary data.</text>
</comment>
<dbReference type="PANTHER" id="PTHR13847">
    <property type="entry name" value="SARCOSINE DEHYDROGENASE-RELATED"/>
    <property type="match status" value="1"/>
</dbReference>
<protein>
    <recommendedName>
        <fullName evidence="2">Kinesin motor domain-containing protein</fullName>
    </recommendedName>
</protein>
<feature type="region of interest" description="Disordered" evidence="1">
    <location>
        <begin position="75"/>
        <end position="112"/>
    </location>
</feature>
<feature type="compositionally biased region" description="Basic and acidic residues" evidence="1">
    <location>
        <begin position="75"/>
        <end position="97"/>
    </location>
</feature>
<reference evidence="3 4" key="1">
    <citation type="submission" date="2024-02" db="EMBL/GenBank/DDBJ databases">
        <authorList>
            <person name="Chen Y."/>
            <person name="Shah S."/>
            <person name="Dougan E. K."/>
            <person name="Thang M."/>
            <person name="Chan C."/>
        </authorList>
    </citation>
    <scope>NUCLEOTIDE SEQUENCE [LARGE SCALE GENOMIC DNA]</scope>
</reference>
<proteinExistence type="predicted"/>
<dbReference type="Gene3D" id="3.30.9.10">
    <property type="entry name" value="D-Amino Acid Oxidase, subunit A, domain 2"/>
    <property type="match status" value="1"/>
</dbReference>
<feature type="domain" description="Kinesin motor" evidence="2">
    <location>
        <begin position="117"/>
        <end position="461"/>
    </location>
</feature>
<evidence type="ECO:0000256" key="1">
    <source>
        <dbReference type="SAM" id="MobiDB-lite"/>
    </source>
</evidence>
<dbReference type="PRINTS" id="PR00380">
    <property type="entry name" value="KINESINHEAVY"/>
</dbReference>
<dbReference type="EMBL" id="CAXAMN010023651">
    <property type="protein sequence ID" value="CAK9079368.1"/>
    <property type="molecule type" value="Genomic_DNA"/>
</dbReference>
<dbReference type="InterPro" id="IPR001752">
    <property type="entry name" value="Kinesin_motor_dom"/>
</dbReference>
<dbReference type="SUPFAM" id="SSF52540">
    <property type="entry name" value="P-loop containing nucleoside triphosphate hydrolases"/>
    <property type="match status" value="1"/>
</dbReference>